<accession>Q941T7</accession>
<dbReference type="AlphaFoldDB" id="Q941T7"/>
<sequence>MGTHSQHPPPAAPWCHCPRFRSALHEFGSRLRPTRHHVDSVVSVRGCELVATEA</sequence>
<protein>
    <submittedName>
        <fullName evidence="1">Uncharacterized protein</fullName>
    </submittedName>
</protein>
<evidence type="ECO:0000313" key="1">
    <source>
        <dbReference type="EMBL" id="BAB64274.1"/>
    </source>
</evidence>
<proteinExistence type="predicted"/>
<reference evidence="1" key="1">
    <citation type="journal article" date="2002" name="Nature">
        <title>The genome sequence and structure of rice chromosome 1.</title>
        <authorList>
            <person name="Sasaki T."/>
            <person name="Matsumoto T."/>
            <person name="Yamamoto K."/>
            <person name="Sakata K."/>
            <person name="Baba T."/>
            <person name="Katayose Y."/>
            <person name="Wu J."/>
            <person name="Niimura Y."/>
            <person name="Cheng Z."/>
            <person name="Nagamura Y."/>
            <person name="Antonio B.A."/>
            <person name="Kanamori H."/>
            <person name="Hosokawa S."/>
            <person name="Masukawa M."/>
            <person name="Arikawa K."/>
            <person name="Chiden Y."/>
            <person name="Hayashi M."/>
            <person name="Okamoto M."/>
            <person name="Ando T."/>
            <person name="Aoki H."/>
            <person name="Arita K."/>
            <person name="Hamada M."/>
            <person name="Harada C."/>
            <person name="Hijishita S."/>
            <person name="Honda M."/>
            <person name="Ichikawa Y."/>
            <person name="Idonuma A."/>
            <person name="Iijima M."/>
            <person name="Ikeda M."/>
            <person name="Ikeno M."/>
            <person name="Itoh S."/>
            <person name="Itoh T."/>
            <person name="Itoh Y."/>
            <person name="Itoh Y."/>
            <person name="Iwabuchi A."/>
            <person name="Kamiya K."/>
            <person name="Karasawa W."/>
            <person name="Katagiri S."/>
            <person name="Kikuta A."/>
            <person name="Kobayashi N."/>
            <person name="Kono I."/>
            <person name="Machita K."/>
            <person name="Maehara T."/>
            <person name="Mizuno H."/>
            <person name="Mizubayashi T."/>
            <person name="Mukai Y."/>
            <person name="Nagasaki H."/>
            <person name="Nakashima M."/>
            <person name="Nakama Y."/>
            <person name="Nakamichi Y."/>
            <person name="Nakamura M."/>
            <person name="Namiki N."/>
            <person name="Negishi M."/>
            <person name="Ohta I."/>
            <person name="Ono N."/>
            <person name="Saji S."/>
            <person name="Sakai K."/>
            <person name="Shibata M."/>
            <person name="Shimokawa T."/>
            <person name="Shomura A."/>
            <person name="Song J."/>
            <person name="Takazaki Y."/>
            <person name="Terasawa K."/>
            <person name="Tsuji K."/>
            <person name="Waki K."/>
            <person name="Yamagata H."/>
            <person name="Yamane H."/>
            <person name="Yoshiki S."/>
            <person name="Yoshihara R."/>
            <person name="Yukawa K."/>
            <person name="Zhong H."/>
            <person name="Iwama H."/>
            <person name="Endo T."/>
            <person name="Ito H."/>
            <person name="Hahn J.H."/>
            <person name="Kim H.I."/>
            <person name="Eun M.Y."/>
            <person name="Yano M."/>
            <person name="Jiang J."/>
            <person name="Gojobori T."/>
        </authorList>
    </citation>
    <scope>NUCLEOTIDE SEQUENCE [LARGE SCALE GENOMIC DNA]</scope>
</reference>
<dbReference type="EMBL" id="AP004127">
    <property type="protein sequence ID" value="BAB64274.1"/>
    <property type="molecule type" value="Genomic_DNA"/>
</dbReference>
<gene>
    <name evidence="1" type="primary">P0005H10.16</name>
</gene>
<organism evidence="1">
    <name type="scientific">Oryza sativa subsp. japonica</name>
    <name type="common">Rice</name>
    <dbReference type="NCBI Taxonomy" id="39947"/>
    <lineage>
        <taxon>Eukaryota</taxon>
        <taxon>Viridiplantae</taxon>
        <taxon>Streptophyta</taxon>
        <taxon>Embryophyta</taxon>
        <taxon>Tracheophyta</taxon>
        <taxon>Spermatophyta</taxon>
        <taxon>Magnoliopsida</taxon>
        <taxon>Liliopsida</taxon>
        <taxon>Poales</taxon>
        <taxon>Poaceae</taxon>
        <taxon>BOP clade</taxon>
        <taxon>Oryzoideae</taxon>
        <taxon>Oryzeae</taxon>
        <taxon>Oryzinae</taxon>
        <taxon>Oryza</taxon>
        <taxon>Oryza sativa</taxon>
    </lineage>
</organism>
<name>Q941T7_ORYSJ</name>
<dbReference type="Proteomes" id="UP000817658">
    <property type="component" value="Chromosome 1"/>
</dbReference>